<organism evidence="13 14">
    <name type="scientific">Clitoria ternatea</name>
    <name type="common">Butterfly pea</name>
    <dbReference type="NCBI Taxonomy" id="43366"/>
    <lineage>
        <taxon>Eukaryota</taxon>
        <taxon>Viridiplantae</taxon>
        <taxon>Streptophyta</taxon>
        <taxon>Embryophyta</taxon>
        <taxon>Tracheophyta</taxon>
        <taxon>Spermatophyta</taxon>
        <taxon>Magnoliopsida</taxon>
        <taxon>eudicotyledons</taxon>
        <taxon>Gunneridae</taxon>
        <taxon>Pentapetalae</taxon>
        <taxon>rosids</taxon>
        <taxon>fabids</taxon>
        <taxon>Fabales</taxon>
        <taxon>Fabaceae</taxon>
        <taxon>Papilionoideae</taxon>
        <taxon>50 kb inversion clade</taxon>
        <taxon>NPAAA clade</taxon>
        <taxon>indigoferoid/millettioid clade</taxon>
        <taxon>Phaseoleae</taxon>
        <taxon>Clitoria</taxon>
    </lineage>
</organism>
<dbReference type="InterPro" id="IPR055164">
    <property type="entry name" value="EDR1/CTR1/ARMC3-like_pept-like"/>
</dbReference>
<dbReference type="InterPro" id="IPR017441">
    <property type="entry name" value="Protein_kinase_ATP_BS"/>
</dbReference>
<evidence type="ECO:0000256" key="8">
    <source>
        <dbReference type="ARBA" id="ARBA00047899"/>
    </source>
</evidence>
<dbReference type="FunFam" id="3.30.200.20:FF:000060">
    <property type="entry name" value="Serine/threonine-protein kinase isoform 1"/>
    <property type="match status" value="1"/>
</dbReference>
<dbReference type="GO" id="GO:0006950">
    <property type="term" value="P:response to stress"/>
    <property type="evidence" value="ECO:0007669"/>
    <property type="project" value="UniProtKB-ARBA"/>
</dbReference>
<dbReference type="PROSITE" id="PS00108">
    <property type="entry name" value="PROTEIN_KINASE_ST"/>
    <property type="match status" value="1"/>
</dbReference>
<evidence type="ECO:0000256" key="1">
    <source>
        <dbReference type="ARBA" id="ARBA00010507"/>
    </source>
</evidence>
<dbReference type="PANTHER" id="PTHR44329">
    <property type="entry name" value="SERINE/THREONINE-PROTEIN KINASE TNNI3K-RELATED"/>
    <property type="match status" value="1"/>
</dbReference>
<protein>
    <recommendedName>
        <fullName evidence="2">non-specific serine/threonine protein kinase</fullName>
        <ecNumber evidence="2">2.7.11.1</ecNumber>
    </recommendedName>
</protein>
<evidence type="ECO:0000313" key="13">
    <source>
        <dbReference type="EMBL" id="KAK7279497.1"/>
    </source>
</evidence>
<dbReference type="CDD" id="cd13999">
    <property type="entry name" value="STKc_MAP3K-like"/>
    <property type="match status" value="1"/>
</dbReference>
<evidence type="ECO:0000256" key="2">
    <source>
        <dbReference type="ARBA" id="ARBA00012513"/>
    </source>
</evidence>
<dbReference type="InterPro" id="IPR051681">
    <property type="entry name" value="Ser/Thr_Kinases-Pseudokinases"/>
</dbReference>
<keyword evidence="6" id="KW-0418">Kinase</keyword>
<dbReference type="Pfam" id="PF07714">
    <property type="entry name" value="PK_Tyr_Ser-Thr"/>
    <property type="match status" value="1"/>
</dbReference>
<feature type="compositionally biased region" description="Basic and acidic residues" evidence="11">
    <location>
        <begin position="522"/>
        <end position="531"/>
    </location>
</feature>
<feature type="binding site" evidence="10">
    <location>
        <position position="667"/>
    </location>
    <ligand>
        <name>ATP</name>
        <dbReference type="ChEBI" id="CHEBI:30616"/>
    </ligand>
</feature>
<dbReference type="PANTHER" id="PTHR44329:SF281">
    <property type="entry name" value="SERINE_THREONINE-PROTEIN KINASE CTR1"/>
    <property type="match status" value="1"/>
</dbReference>
<evidence type="ECO:0000256" key="5">
    <source>
        <dbReference type="ARBA" id="ARBA00022741"/>
    </source>
</evidence>
<dbReference type="InterPro" id="IPR001245">
    <property type="entry name" value="Ser-Thr/Tyr_kinase_cat_dom"/>
</dbReference>
<dbReference type="GO" id="GO:0004674">
    <property type="term" value="F:protein serine/threonine kinase activity"/>
    <property type="evidence" value="ECO:0007669"/>
    <property type="project" value="UniProtKB-KW"/>
</dbReference>
<dbReference type="SUPFAM" id="SSF56112">
    <property type="entry name" value="Protein kinase-like (PK-like)"/>
    <property type="match status" value="1"/>
</dbReference>
<feature type="compositionally biased region" description="Polar residues" evidence="11">
    <location>
        <begin position="562"/>
        <end position="577"/>
    </location>
</feature>
<comment type="catalytic activity">
    <reaction evidence="9">
        <text>L-seryl-[protein] + ATP = O-phospho-L-seryl-[protein] + ADP + H(+)</text>
        <dbReference type="Rhea" id="RHEA:17989"/>
        <dbReference type="Rhea" id="RHEA-COMP:9863"/>
        <dbReference type="Rhea" id="RHEA-COMP:11604"/>
        <dbReference type="ChEBI" id="CHEBI:15378"/>
        <dbReference type="ChEBI" id="CHEBI:29999"/>
        <dbReference type="ChEBI" id="CHEBI:30616"/>
        <dbReference type="ChEBI" id="CHEBI:83421"/>
        <dbReference type="ChEBI" id="CHEBI:456216"/>
        <dbReference type="EC" id="2.7.11.1"/>
    </reaction>
</comment>
<evidence type="ECO:0000256" key="11">
    <source>
        <dbReference type="SAM" id="MobiDB-lite"/>
    </source>
</evidence>
<feature type="region of interest" description="Disordered" evidence="11">
    <location>
        <begin position="521"/>
        <end position="583"/>
    </location>
</feature>
<dbReference type="Pfam" id="PF14381">
    <property type="entry name" value="EDR1_CTR1_ARMC3_pept"/>
    <property type="match status" value="1"/>
</dbReference>
<evidence type="ECO:0000313" key="14">
    <source>
        <dbReference type="Proteomes" id="UP001359559"/>
    </source>
</evidence>
<proteinExistence type="inferred from homology"/>
<keyword evidence="4" id="KW-0808">Transferase</keyword>
<gene>
    <name evidence="13" type="ORF">RJT34_24550</name>
</gene>
<evidence type="ECO:0000256" key="4">
    <source>
        <dbReference type="ARBA" id="ARBA00022679"/>
    </source>
</evidence>
<dbReference type="PROSITE" id="PS00107">
    <property type="entry name" value="PROTEIN_KINASE_ATP"/>
    <property type="match status" value="1"/>
</dbReference>
<evidence type="ECO:0000256" key="3">
    <source>
        <dbReference type="ARBA" id="ARBA00022527"/>
    </source>
</evidence>
<feature type="compositionally biased region" description="Basic and acidic residues" evidence="11">
    <location>
        <begin position="550"/>
        <end position="560"/>
    </location>
</feature>
<dbReference type="EC" id="2.7.11.1" evidence="2"/>
<dbReference type="GO" id="GO:0005524">
    <property type="term" value="F:ATP binding"/>
    <property type="evidence" value="ECO:0007669"/>
    <property type="project" value="UniProtKB-UniRule"/>
</dbReference>
<evidence type="ECO:0000256" key="6">
    <source>
        <dbReference type="ARBA" id="ARBA00022777"/>
    </source>
</evidence>
<keyword evidence="14" id="KW-1185">Reference proteome</keyword>
<dbReference type="GO" id="GO:0010182">
    <property type="term" value="P:sugar mediated signaling pathway"/>
    <property type="evidence" value="ECO:0007669"/>
    <property type="project" value="UniProtKB-ARBA"/>
</dbReference>
<dbReference type="PRINTS" id="PR00109">
    <property type="entry name" value="TYRKINASE"/>
</dbReference>
<comment type="catalytic activity">
    <reaction evidence="8">
        <text>L-threonyl-[protein] + ATP = O-phospho-L-threonyl-[protein] + ADP + H(+)</text>
        <dbReference type="Rhea" id="RHEA:46608"/>
        <dbReference type="Rhea" id="RHEA-COMP:11060"/>
        <dbReference type="Rhea" id="RHEA-COMP:11605"/>
        <dbReference type="ChEBI" id="CHEBI:15378"/>
        <dbReference type="ChEBI" id="CHEBI:30013"/>
        <dbReference type="ChEBI" id="CHEBI:30616"/>
        <dbReference type="ChEBI" id="CHEBI:61977"/>
        <dbReference type="ChEBI" id="CHEBI:456216"/>
        <dbReference type="EC" id="2.7.11.1"/>
    </reaction>
</comment>
<accession>A0AAN9FN38</accession>
<feature type="compositionally biased region" description="Polar residues" evidence="11">
    <location>
        <begin position="533"/>
        <end position="543"/>
    </location>
</feature>
<evidence type="ECO:0000259" key="12">
    <source>
        <dbReference type="PROSITE" id="PS50011"/>
    </source>
</evidence>
<sequence>MHTTFVSILTFWVKCPVYDIKDISREKIHSFSFSNHSHTHSHYRVLCSSSERNRKIEEQRIRNNKNQWRVLGFCELTSMEMPARRSNYSLLSQIPDDQFSGAAVGPSSSGDGKTNRATKFDWDLVADHRAAQPGNANRIANLYSSIGLQRQSSGSSYGESSLSGGGDFYAPTLSTAAASEVDAFGYLQDVGDARSKLSEDPTRTASSSSKSWAQQTEESYQLQLALALRLSSDATCADDPNFLDPVPDDSALRLSSSSEAVSHRFWVNGCLSYSDKIPDGFYLIHGMDSYVWTVCTDLQENGRIPSVDTLKSVNPCVISSLEVVLVDRRSDPSLRELQNRVHNISCSSITTTEVVDQLSKLVCNRMGGSASVGEHDFVPIWRDCSNDLKDCLGSVVIPIGSLSVGLCRHRAILFKVLADAIDLPCRIAKGCKYCKRDDATSCLVRFGLEREYLVDLIGKPGNLSEPDSLLNGPSSISFSSPLRFPRHKPAEPTIDFRSLAKQYFSDSLSLELVFDNSSAEQFDGKIKDRNNPRPISTESNRSSHLPLHPQDSHPGTRDGSETYISCNPPQNIESTTVGKYPPPIKHKRPVGMATPLAFTNSNDDIIESRRFVEGSQLIPSKPTRDLGLDMEDLDIPWSDLILKEKIGSGSFGTVHRAEWNGSDVAVKILMEQDFHAERFKEFLREVAIMKRLRHPNIVLFMGAVTQPPNLSIVTEYLSRGSLYRLLHRSGAKEVLDERRRLGMAYDVAKGMNYLHKRNPPIVHRDLKSPNLLVDKKYTVKVCDFGLSRLKANTFLSSKSAAGTPEWMAPEVLRDEPSNEKSDVYSFGVILWEIATLQQPWINLNPAQVVAAVGFKGKRLEIPHDLNPHVAALIEACWANEPWKRPSFASIMDSLRPLLKPPTPQPGRPNMPLLT</sequence>
<dbReference type="Gene3D" id="3.30.200.20">
    <property type="entry name" value="Phosphorylase Kinase, domain 1"/>
    <property type="match status" value="1"/>
</dbReference>
<name>A0AAN9FN38_CLITE</name>
<comment type="caution">
    <text evidence="13">The sequence shown here is derived from an EMBL/GenBank/DDBJ whole genome shotgun (WGS) entry which is preliminary data.</text>
</comment>
<dbReference type="InterPro" id="IPR011009">
    <property type="entry name" value="Kinase-like_dom_sf"/>
</dbReference>
<dbReference type="InterPro" id="IPR000719">
    <property type="entry name" value="Prot_kinase_dom"/>
</dbReference>
<keyword evidence="3" id="KW-0723">Serine/threonine-protein kinase</keyword>
<feature type="domain" description="Protein kinase" evidence="12">
    <location>
        <begin position="640"/>
        <end position="898"/>
    </location>
</feature>
<keyword evidence="7 10" id="KW-0067">ATP-binding</keyword>
<dbReference type="SMART" id="SM00220">
    <property type="entry name" value="S_TKc"/>
    <property type="match status" value="1"/>
</dbReference>
<evidence type="ECO:0000256" key="7">
    <source>
        <dbReference type="ARBA" id="ARBA00022840"/>
    </source>
</evidence>
<evidence type="ECO:0000256" key="10">
    <source>
        <dbReference type="PROSITE-ProRule" id="PRU10141"/>
    </source>
</evidence>
<evidence type="ECO:0000256" key="9">
    <source>
        <dbReference type="ARBA" id="ARBA00048679"/>
    </source>
</evidence>
<dbReference type="AlphaFoldDB" id="A0AAN9FN38"/>
<dbReference type="InterPro" id="IPR008271">
    <property type="entry name" value="Ser/Thr_kinase_AS"/>
</dbReference>
<dbReference type="PROSITE" id="PS50011">
    <property type="entry name" value="PROTEIN_KINASE_DOM"/>
    <property type="match status" value="1"/>
</dbReference>
<comment type="similarity">
    <text evidence="1">Belongs to the protein kinase superfamily. TKL Ser/Thr protein kinase family. RAF subfamily.</text>
</comment>
<dbReference type="FunFam" id="1.10.510.10:FF:000193">
    <property type="entry name" value="Serine/threonine-protein kinase CTR1"/>
    <property type="match status" value="1"/>
</dbReference>
<dbReference type="Proteomes" id="UP001359559">
    <property type="component" value="Unassembled WGS sequence"/>
</dbReference>
<keyword evidence="5 10" id="KW-0547">Nucleotide-binding</keyword>
<dbReference type="EMBL" id="JAYKXN010000006">
    <property type="protein sequence ID" value="KAK7279497.1"/>
    <property type="molecule type" value="Genomic_DNA"/>
</dbReference>
<reference evidence="13 14" key="1">
    <citation type="submission" date="2024-01" db="EMBL/GenBank/DDBJ databases">
        <title>The genomes of 5 underutilized Papilionoideae crops provide insights into root nodulation and disease resistance.</title>
        <authorList>
            <person name="Yuan L."/>
        </authorList>
    </citation>
    <scope>NUCLEOTIDE SEQUENCE [LARGE SCALE GENOMIC DNA]</scope>
    <source>
        <strain evidence="13">LY-2023</strain>
        <tissue evidence="13">Leaf</tissue>
    </source>
</reference>
<dbReference type="Gene3D" id="1.10.510.10">
    <property type="entry name" value="Transferase(Phosphotransferase) domain 1"/>
    <property type="match status" value="1"/>
</dbReference>